<sequence>RENETGYNNNNDGGKKVEEGRQRGGGPKINTKKRKGNANGEKIEREWEARQVAAAIDAKQKVTDLAADVKNKTGSYRFR</sequence>
<feature type="compositionally biased region" description="Polar residues" evidence="1">
    <location>
        <begin position="1"/>
        <end position="12"/>
    </location>
</feature>
<keyword evidence="3" id="KW-1185">Reference proteome</keyword>
<proteinExistence type="predicted"/>
<dbReference type="EMBL" id="JASCZI010030237">
    <property type="protein sequence ID" value="MED6119411.1"/>
    <property type="molecule type" value="Genomic_DNA"/>
</dbReference>
<gene>
    <name evidence="2" type="ORF">PIB30_011776</name>
</gene>
<evidence type="ECO:0000313" key="3">
    <source>
        <dbReference type="Proteomes" id="UP001341840"/>
    </source>
</evidence>
<organism evidence="2 3">
    <name type="scientific">Stylosanthes scabra</name>
    <dbReference type="NCBI Taxonomy" id="79078"/>
    <lineage>
        <taxon>Eukaryota</taxon>
        <taxon>Viridiplantae</taxon>
        <taxon>Streptophyta</taxon>
        <taxon>Embryophyta</taxon>
        <taxon>Tracheophyta</taxon>
        <taxon>Spermatophyta</taxon>
        <taxon>Magnoliopsida</taxon>
        <taxon>eudicotyledons</taxon>
        <taxon>Gunneridae</taxon>
        <taxon>Pentapetalae</taxon>
        <taxon>rosids</taxon>
        <taxon>fabids</taxon>
        <taxon>Fabales</taxon>
        <taxon>Fabaceae</taxon>
        <taxon>Papilionoideae</taxon>
        <taxon>50 kb inversion clade</taxon>
        <taxon>dalbergioids sensu lato</taxon>
        <taxon>Dalbergieae</taxon>
        <taxon>Pterocarpus clade</taxon>
        <taxon>Stylosanthes</taxon>
    </lineage>
</organism>
<feature type="non-terminal residue" evidence="2">
    <location>
        <position position="1"/>
    </location>
</feature>
<evidence type="ECO:0000313" key="2">
    <source>
        <dbReference type="EMBL" id="MED6119411.1"/>
    </source>
</evidence>
<comment type="caution">
    <text evidence="2">The sequence shown here is derived from an EMBL/GenBank/DDBJ whole genome shotgun (WGS) entry which is preliminary data.</text>
</comment>
<feature type="compositionally biased region" description="Basic and acidic residues" evidence="1">
    <location>
        <begin position="13"/>
        <end position="22"/>
    </location>
</feature>
<evidence type="ECO:0000256" key="1">
    <source>
        <dbReference type="SAM" id="MobiDB-lite"/>
    </source>
</evidence>
<protein>
    <submittedName>
        <fullName evidence="2">Uncharacterized protein</fullName>
    </submittedName>
</protein>
<feature type="region of interest" description="Disordered" evidence="1">
    <location>
        <begin position="1"/>
        <end position="42"/>
    </location>
</feature>
<name>A0ABU6R662_9FABA</name>
<dbReference type="Proteomes" id="UP001341840">
    <property type="component" value="Unassembled WGS sequence"/>
</dbReference>
<reference evidence="2 3" key="1">
    <citation type="journal article" date="2023" name="Plants (Basel)">
        <title>Bridging the Gap: Combining Genomics and Transcriptomics Approaches to Understand Stylosanthes scabra, an Orphan Legume from the Brazilian Caatinga.</title>
        <authorList>
            <person name="Ferreira-Neto J.R.C."/>
            <person name="da Silva M.D."/>
            <person name="Binneck E."/>
            <person name="de Melo N.F."/>
            <person name="da Silva R.H."/>
            <person name="de Melo A.L.T.M."/>
            <person name="Pandolfi V."/>
            <person name="Bustamante F.O."/>
            <person name="Brasileiro-Vidal A.C."/>
            <person name="Benko-Iseppon A.M."/>
        </authorList>
    </citation>
    <scope>NUCLEOTIDE SEQUENCE [LARGE SCALE GENOMIC DNA]</scope>
    <source>
        <tissue evidence="2">Leaves</tissue>
    </source>
</reference>
<accession>A0ABU6R662</accession>